<evidence type="ECO:0000313" key="2">
    <source>
        <dbReference type="EMBL" id="KAF5353892.1"/>
    </source>
</evidence>
<dbReference type="Proteomes" id="UP000559027">
    <property type="component" value="Unassembled WGS sequence"/>
</dbReference>
<dbReference type="OrthoDB" id="539398at2759"/>
<comment type="caution">
    <text evidence="2">The sequence shown here is derived from an EMBL/GenBank/DDBJ whole genome shotgun (WGS) entry which is preliminary data.</text>
</comment>
<protein>
    <recommendedName>
        <fullName evidence="1">Pyridoxamine 5'-phosphate oxidase N-terminal domain-containing protein</fullName>
    </recommendedName>
</protein>
<name>A0A8H5FYY4_9AGAR</name>
<keyword evidence="3" id="KW-1185">Reference proteome</keyword>
<dbReference type="SUPFAM" id="SSF50475">
    <property type="entry name" value="FMN-binding split barrel"/>
    <property type="match status" value="1"/>
</dbReference>
<evidence type="ECO:0000313" key="3">
    <source>
        <dbReference type="Proteomes" id="UP000559027"/>
    </source>
</evidence>
<dbReference type="EMBL" id="JAACJO010000009">
    <property type="protein sequence ID" value="KAF5353892.1"/>
    <property type="molecule type" value="Genomic_DNA"/>
</dbReference>
<organism evidence="2 3">
    <name type="scientific">Leucocoprinus leucothites</name>
    <dbReference type="NCBI Taxonomy" id="201217"/>
    <lineage>
        <taxon>Eukaryota</taxon>
        <taxon>Fungi</taxon>
        <taxon>Dikarya</taxon>
        <taxon>Basidiomycota</taxon>
        <taxon>Agaricomycotina</taxon>
        <taxon>Agaricomycetes</taxon>
        <taxon>Agaricomycetidae</taxon>
        <taxon>Agaricales</taxon>
        <taxon>Agaricineae</taxon>
        <taxon>Agaricaceae</taxon>
        <taxon>Leucocoprinus</taxon>
    </lineage>
</organism>
<dbReference type="PANTHER" id="PTHR39336:SF3">
    <property type="entry name" value="PYRIDOXAMINE PHOSPHATE OXIDASE"/>
    <property type="match status" value="1"/>
</dbReference>
<dbReference type="Gene3D" id="2.30.110.10">
    <property type="entry name" value="Electron Transport, Fmn-binding Protein, Chain A"/>
    <property type="match status" value="1"/>
</dbReference>
<dbReference type="AlphaFoldDB" id="A0A8H5FYY4"/>
<dbReference type="InterPro" id="IPR011576">
    <property type="entry name" value="Pyridox_Oxase_N"/>
</dbReference>
<proteinExistence type="predicted"/>
<dbReference type="PANTHER" id="PTHR39336">
    <property type="entry name" value="PYRIDOXAMINE PHOSPHATE OXIDASE FAMILY PROTEIN (AFU_ORTHOLOGUE AFUA_6G11440)"/>
    <property type="match status" value="1"/>
</dbReference>
<sequence>MVKYYESIPDFVVPWIKEQKVFWVATAPLTGDGHVNVSPKGIFDGNFGVVNERQVWYEDLTGSGIETISHLRENGRITVMFTAFDGPPRICRLFGKGTVYEFGTPEYDSIMPPEKRQPGSRSVIFVDVYQVSTSCGYSIPYYSFEGYRLRLHGWAAQLQNADNEAEEEVNEQDGPATEKGIKHYWKNRNAKSLDGLPGLKDAPDSKHQFCFIDPKTVQQKEQASKVNAKTQGWIDRRTVAAFALGAVASVSVLKMLGRR</sequence>
<evidence type="ECO:0000259" key="1">
    <source>
        <dbReference type="Pfam" id="PF01243"/>
    </source>
</evidence>
<gene>
    <name evidence="2" type="ORF">D9756_007117</name>
</gene>
<feature type="domain" description="Pyridoxamine 5'-phosphate oxidase N-terminal" evidence="1">
    <location>
        <begin position="10"/>
        <end position="133"/>
    </location>
</feature>
<reference evidence="2 3" key="1">
    <citation type="journal article" date="2020" name="ISME J.">
        <title>Uncovering the hidden diversity of litter-decomposition mechanisms in mushroom-forming fungi.</title>
        <authorList>
            <person name="Floudas D."/>
            <person name="Bentzer J."/>
            <person name="Ahren D."/>
            <person name="Johansson T."/>
            <person name="Persson P."/>
            <person name="Tunlid A."/>
        </authorList>
    </citation>
    <scope>NUCLEOTIDE SEQUENCE [LARGE SCALE GENOMIC DNA]</scope>
    <source>
        <strain evidence="2 3">CBS 146.42</strain>
    </source>
</reference>
<dbReference type="Pfam" id="PF01243">
    <property type="entry name" value="PNPOx_N"/>
    <property type="match status" value="1"/>
</dbReference>
<accession>A0A8H5FYY4</accession>
<dbReference type="InterPro" id="IPR012349">
    <property type="entry name" value="Split_barrel_FMN-bd"/>
</dbReference>